<evidence type="ECO:0000256" key="2">
    <source>
        <dbReference type="ARBA" id="ARBA00023002"/>
    </source>
</evidence>
<dbReference type="Proteomes" id="UP000240259">
    <property type="component" value="Unassembled WGS sequence"/>
</dbReference>
<dbReference type="PRINTS" id="PR00081">
    <property type="entry name" value="GDHRDH"/>
</dbReference>
<evidence type="ECO:0000313" key="3">
    <source>
        <dbReference type="EMBL" id="PTE12366.1"/>
    </source>
</evidence>
<accession>A0A2T4J377</accession>
<comment type="similarity">
    <text evidence="1">Belongs to the short-chain dehydrogenases/reductases (SDR) family.</text>
</comment>
<keyword evidence="2" id="KW-0560">Oxidoreductase</keyword>
<dbReference type="PANTHER" id="PTHR24320">
    <property type="entry name" value="RETINOL DEHYDROGENASE"/>
    <property type="match status" value="1"/>
</dbReference>
<keyword evidence="4" id="KW-1185">Reference proteome</keyword>
<dbReference type="PANTHER" id="PTHR24320:SF272">
    <property type="entry name" value="NAD(P)-BINDING ROSSMANN-FOLD SUPERFAMILY PROTEIN"/>
    <property type="match status" value="1"/>
</dbReference>
<reference evidence="3 4" key="1">
    <citation type="submission" date="2018-03" db="EMBL/GenBank/DDBJ databases">
        <title>Genome sequence of the symbiotic type strain Mesorhizobium helmanticense CSLC115NT isolated from Lotus corniculatus nodules.</title>
        <authorList>
            <person name="Sannazzaro A.I."/>
            <person name="Torres Tejerizo G.A."/>
            <person name="Dip D."/>
            <person name="Caballero M."/>
            <person name="Pistorio M."/>
            <person name="Estrella M.J."/>
        </authorList>
    </citation>
    <scope>NUCLEOTIDE SEQUENCE [LARGE SCALE GENOMIC DNA]</scope>
    <source>
        <strain evidence="3 4">CSLC115N</strain>
    </source>
</reference>
<dbReference type="EMBL" id="PZJX01000003">
    <property type="protein sequence ID" value="PTE12366.1"/>
    <property type="molecule type" value="Genomic_DNA"/>
</dbReference>
<gene>
    <name evidence="3" type="ORF">C9427_01935</name>
</gene>
<dbReference type="InterPro" id="IPR036291">
    <property type="entry name" value="NAD(P)-bd_dom_sf"/>
</dbReference>
<evidence type="ECO:0000313" key="4">
    <source>
        <dbReference type="Proteomes" id="UP000240259"/>
    </source>
</evidence>
<dbReference type="OrthoDB" id="109589at2"/>
<comment type="caution">
    <text evidence="3">The sequence shown here is derived from an EMBL/GenBank/DDBJ whole genome shotgun (WGS) entry which is preliminary data.</text>
</comment>
<name>A0A2T4J377_9HYPH</name>
<dbReference type="GO" id="GO:0016491">
    <property type="term" value="F:oxidoreductase activity"/>
    <property type="evidence" value="ECO:0007669"/>
    <property type="project" value="UniProtKB-KW"/>
</dbReference>
<organism evidence="3 4">
    <name type="scientific">Mesorhizobium helmanticense</name>
    <dbReference type="NCBI Taxonomy" id="1776423"/>
    <lineage>
        <taxon>Bacteria</taxon>
        <taxon>Pseudomonadati</taxon>
        <taxon>Pseudomonadota</taxon>
        <taxon>Alphaproteobacteria</taxon>
        <taxon>Hyphomicrobiales</taxon>
        <taxon>Phyllobacteriaceae</taxon>
        <taxon>Mesorhizobium</taxon>
    </lineage>
</organism>
<protein>
    <submittedName>
        <fullName evidence="3">Oxidoreductase</fullName>
    </submittedName>
</protein>
<dbReference type="InterPro" id="IPR002347">
    <property type="entry name" value="SDR_fam"/>
</dbReference>
<dbReference type="Gene3D" id="3.40.50.720">
    <property type="entry name" value="NAD(P)-binding Rossmann-like Domain"/>
    <property type="match status" value="1"/>
</dbReference>
<dbReference type="RefSeq" id="WP_107647567.1">
    <property type="nucleotide sequence ID" value="NZ_PZJX01000003.1"/>
</dbReference>
<proteinExistence type="inferred from homology"/>
<dbReference type="AlphaFoldDB" id="A0A2T4J377"/>
<sequence>MREWQTPLYTPFEPTVTAEEAARGVDLTGQVALVTGGSSGLGLETVRVLAASGASISVPATDPIAAHAALKGIGGVEVWPIDLLDHISVKAFAKAFLKRQRRLDLLVLNAGVMARPLFRDEDGREGHFSINYLGHFRLTALLWPALLAVAKSRVVVLSSRAHQMCDLDLDDLDFVRRPYDKWMAYGQSKTANALFAVALDTRGRRHGVSAFSVHPGMIMTPGIRHLTRSEFDAVGAVASDGSPIIDPARDLKTVKQGAATTVWAATAPVLDSIGGVYCENCDVARIEPSEGFGVRPYAIDPEMAERLWRVSARLTGLDIARN</sequence>
<dbReference type="SUPFAM" id="SSF51735">
    <property type="entry name" value="NAD(P)-binding Rossmann-fold domains"/>
    <property type="match status" value="1"/>
</dbReference>
<evidence type="ECO:0000256" key="1">
    <source>
        <dbReference type="ARBA" id="ARBA00006484"/>
    </source>
</evidence>
<dbReference type="Pfam" id="PF00106">
    <property type="entry name" value="adh_short"/>
    <property type="match status" value="1"/>
</dbReference>